<dbReference type="Proteomes" id="UP000266313">
    <property type="component" value="Chromosome"/>
</dbReference>
<evidence type="ECO:0000313" key="1">
    <source>
        <dbReference type="EMBL" id="BBA33147.1"/>
    </source>
</evidence>
<keyword evidence="2" id="KW-1185">Reference proteome</keyword>
<reference evidence="1 2" key="1">
    <citation type="submission" date="2016-12" db="EMBL/GenBank/DDBJ databases">
        <title>Genome sequencing of Methylocaldum marinum.</title>
        <authorList>
            <person name="Takeuchi M."/>
            <person name="Kamagata Y."/>
            <person name="Hiraoka S."/>
            <person name="Oshima K."/>
            <person name="Hattori M."/>
            <person name="Iwasaki W."/>
        </authorList>
    </citation>
    <scope>NUCLEOTIDE SEQUENCE [LARGE SCALE GENOMIC DNA]</scope>
    <source>
        <strain evidence="1 2">S8</strain>
    </source>
</reference>
<evidence type="ECO:0000313" key="2">
    <source>
        <dbReference type="Proteomes" id="UP000266313"/>
    </source>
</evidence>
<accession>A0A250KNI9</accession>
<dbReference type="AlphaFoldDB" id="A0A250KNI9"/>
<dbReference type="KEGG" id="mmai:sS8_1185"/>
<dbReference type="EMBL" id="AP017928">
    <property type="protein sequence ID" value="BBA33147.1"/>
    <property type="molecule type" value="Genomic_DNA"/>
</dbReference>
<sequence>MFLTKGGCFDLDFAGNGVITEASSLLFIGTVSGIVFELRFQPTNVPVRKISVKE</sequence>
<organism evidence="1 2">
    <name type="scientific">Methylocaldum marinum</name>
    <dbReference type="NCBI Taxonomy" id="1432792"/>
    <lineage>
        <taxon>Bacteria</taxon>
        <taxon>Pseudomonadati</taxon>
        <taxon>Pseudomonadota</taxon>
        <taxon>Gammaproteobacteria</taxon>
        <taxon>Methylococcales</taxon>
        <taxon>Methylococcaceae</taxon>
        <taxon>Methylocaldum</taxon>
    </lineage>
</organism>
<proteinExistence type="predicted"/>
<protein>
    <submittedName>
        <fullName evidence="1">Uncharacterized protein</fullName>
    </submittedName>
</protein>
<name>A0A250KNI9_9GAMM</name>
<gene>
    <name evidence="1" type="ORF">sS8_1185</name>
</gene>